<dbReference type="Gene3D" id="3.40.50.720">
    <property type="entry name" value="NAD(P)-binding Rossmann-like Domain"/>
    <property type="match status" value="1"/>
</dbReference>
<dbReference type="GO" id="GO:0051287">
    <property type="term" value="F:NAD binding"/>
    <property type="evidence" value="ECO:0007669"/>
    <property type="project" value="InterPro"/>
</dbReference>
<evidence type="ECO:0000256" key="10">
    <source>
        <dbReference type="ARBA" id="ARBA00050924"/>
    </source>
</evidence>
<dbReference type="CDD" id="cd05311">
    <property type="entry name" value="NAD_bind_2_malic_enz"/>
    <property type="match status" value="1"/>
</dbReference>
<dbReference type="Pfam" id="PF01515">
    <property type="entry name" value="PTA_PTB"/>
    <property type="match status" value="1"/>
</dbReference>
<feature type="domain" description="Malic enzyme N-terminal" evidence="16">
    <location>
        <begin position="18"/>
        <end position="151"/>
    </location>
</feature>
<comment type="caution">
    <text evidence="17">The sequence shown here is derived from an EMBL/GenBank/DDBJ whole genome shotgun (WGS) entry which is preliminary data.</text>
</comment>
<dbReference type="EC" id="1.1.1.40" evidence="8"/>
<dbReference type="SMART" id="SM01274">
    <property type="entry name" value="malic"/>
    <property type="match status" value="1"/>
</dbReference>
<evidence type="ECO:0000256" key="13">
    <source>
        <dbReference type="PIRSR" id="PIRSR036684-2"/>
    </source>
</evidence>
<dbReference type="SUPFAM" id="SSF53223">
    <property type="entry name" value="Aminoacid dehydrogenase-like, N-terminal domain"/>
    <property type="match status" value="1"/>
</dbReference>
<dbReference type="InterPro" id="IPR045213">
    <property type="entry name" value="Malic_NAD-bd_bact_type"/>
</dbReference>
<dbReference type="GO" id="GO:0046872">
    <property type="term" value="F:metal ion binding"/>
    <property type="evidence" value="ECO:0007669"/>
    <property type="project" value="UniProtKB-KW"/>
</dbReference>
<dbReference type="SUPFAM" id="SSF51735">
    <property type="entry name" value="NAD(P)-binding Rossmann-fold domains"/>
    <property type="match status" value="1"/>
</dbReference>
<dbReference type="InterPro" id="IPR012302">
    <property type="entry name" value="Malic_NAD-bd"/>
</dbReference>
<evidence type="ECO:0000256" key="4">
    <source>
        <dbReference type="ARBA" id="ARBA00008756"/>
    </source>
</evidence>
<comment type="cofactor">
    <cofactor evidence="1">
        <name>Mn(2+)</name>
        <dbReference type="ChEBI" id="CHEBI:29035"/>
    </cofactor>
</comment>
<evidence type="ECO:0000313" key="17">
    <source>
        <dbReference type="EMBL" id="EPD14300.1"/>
    </source>
</evidence>
<feature type="binding site" evidence="13">
    <location>
        <position position="137"/>
    </location>
    <ligand>
        <name>a divalent metal cation</name>
        <dbReference type="ChEBI" id="CHEBI:60240"/>
    </ligand>
</feature>
<keyword evidence="18" id="KW-1185">Reference proteome</keyword>
<feature type="binding site" evidence="14">
    <location>
        <position position="162"/>
    </location>
    <ligand>
        <name>a divalent metal cation</name>
        <dbReference type="ChEBI" id="CHEBI:60240"/>
    </ligand>
</feature>
<dbReference type="SMART" id="SM00919">
    <property type="entry name" value="Malic_M"/>
    <property type="match status" value="1"/>
</dbReference>
<dbReference type="InterPro" id="IPR036291">
    <property type="entry name" value="NAD(P)-bd_dom_sf"/>
</dbReference>
<protein>
    <recommendedName>
        <fullName evidence="9">NADP-dependent malic enzyme</fullName>
        <ecNumber evidence="8">1.1.1.40</ecNumber>
    </recommendedName>
</protein>
<organism evidence="17 18">
    <name type="scientific">Cycloclasticus pugetii</name>
    <dbReference type="NCBI Taxonomy" id="34068"/>
    <lineage>
        <taxon>Bacteria</taxon>
        <taxon>Pseudomonadati</taxon>
        <taxon>Pseudomonadota</taxon>
        <taxon>Gammaproteobacteria</taxon>
        <taxon>Thiotrichales</taxon>
        <taxon>Piscirickettsiaceae</taxon>
        <taxon>Cycloclasticus</taxon>
    </lineage>
</organism>
<keyword evidence="14" id="KW-0521">NADP</keyword>
<dbReference type="InterPro" id="IPR002505">
    <property type="entry name" value="PTA_PTB"/>
</dbReference>
<dbReference type="EMBL" id="ASHL01000001">
    <property type="protein sequence ID" value="EPD14300.1"/>
    <property type="molecule type" value="Genomic_DNA"/>
</dbReference>
<dbReference type="Gene3D" id="3.40.50.10950">
    <property type="match status" value="1"/>
</dbReference>
<comment type="cofactor">
    <cofactor evidence="2">
        <name>Mg(2+)</name>
        <dbReference type="ChEBI" id="CHEBI:18420"/>
    </cofactor>
</comment>
<feature type="binding site" evidence="13">
    <location>
        <position position="136"/>
    </location>
    <ligand>
        <name>a divalent metal cation</name>
        <dbReference type="ChEBI" id="CHEBI:60240"/>
    </ligand>
</feature>
<dbReference type="PIRSF" id="PIRSF036684">
    <property type="entry name" value="ME_PTA"/>
    <property type="match status" value="1"/>
</dbReference>
<keyword evidence="7" id="KW-0511">Multifunctional enzyme</keyword>
<dbReference type="InterPro" id="IPR042112">
    <property type="entry name" value="P_AcTrfase_dom2"/>
</dbReference>
<dbReference type="PANTHER" id="PTHR43237:SF4">
    <property type="entry name" value="NADP-DEPENDENT MALIC ENZYME"/>
    <property type="match status" value="1"/>
</dbReference>
<proteinExistence type="inferred from homology"/>
<evidence type="ECO:0000256" key="3">
    <source>
        <dbReference type="ARBA" id="ARBA00007686"/>
    </source>
</evidence>
<dbReference type="InterPro" id="IPR012188">
    <property type="entry name" value="ME_PTA"/>
</dbReference>
<comment type="catalytic activity">
    <reaction evidence="10">
        <text>(S)-malate + NADP(+) = pyruvate + CO2 + NADPH</text>
        <dbReference type="Rhea" id="RHEA:18253"/>
        <dbReference type="ChEBI" id="CHEBI:15361"/>
        <dbReference type="ChEBI" id="CHEBI:15589"/>
        <dbReference type="ChEBI" id="CHEBI:16526"/>
        <dbReference type="ChEBI" id="CHEBI:57783"/>
        <dbReference type="ChEBI" id="CHEBI:58349"/>
        <dbReference type="EC" id="1.1.1.40"/>
    </reaction>
</comment>
<comment type="similarity">
    <text evidence="3">In the N-terminal section; belongs to the malic enzymes family.</text>
</comment>
<dbReference type="GO" id="GO:0006108">
    <property type="term" value="P:malate metabolic process"/>
    <property type="evidence" value="ECO:0007669"/>
    <property type="project" value="InterPro"/>
</dbReference>
<sequence>MSDKPIKNALYYHQHPKPGKIEVTPTKALSNQTDLALAYSPGVAEPCLEIAKDPSSAALYTARSNLVAVITNGTAVLGLGDIGPLASKPVMEGKGVLFKKFGGVDVFDIEINEKDPDKFVDIVASLAPTFGGINLEDIKAPECFFIEKKLREKIDIPVFHDDQHGTAIITAAAILNGLKVANKDISTVRLVASGAGAAGIACLDMLVEMGLKRENILVSDSKGIIHDGRTEGMDDRKQRYATKTDIRTLAEATVGADIFLGVSRAGMMTKDMVKQMAKSPIIFALANPIPEILPEEIKEVRDDAIIATGRSDYPNQVNNVLCFPYIFRGALDVGATTINEEMKLACIRALSKLAQKAVNDDSDSYVGKTPVFGPEYLIPRPFDPNLIIEIPLAVAKAAMESGVATKPIKDFNHYRASLERYVYRSGMVMKPIFEQAKLTPKRVVYAEGENGRVLRAVQEIVNSQLASPILVGRKKVIIEQIDRLGLETSILDQVEIIEPDNNPYFRECVAEYHKAKGRKGVSLTLAQNYVRTKTTVLASLLVKLGKADAMICGMVGNYHRHLGHITDILDKADGVKNVAALSAISLQKGVFFFCDTMVNNNPTTDELVAMTLQSANHVKRFGITPKAALLSHSNFGSANDDDAKKMSSAVSILHEKHPQLEVEGEIQADAALLENLRKGVINDSKLNGEANLFIFPNLDAANISFNMVRILSDGVTIGPILLGLEKPVHVLKPFASVRRILNMTALCSAEQGEVS</sequence>
<dbReference type="Pfam" id="PF00390">
    <property type="entry name" value="malic"/>
    <property type="match status" value="1"/>
</dbReference>
<dbReference type="RefSeq" id="WP_015005332.1">
    <property type="nucleotide sequence ID" value="NZ_KE646805.1"/>
</dbReference>
<feature type="binding site" evidence="14">
    <location>
        <position position="287"/>
    </location>
    <ligand>
        <name>a divalent metal cation</name>
        <dbReference type="ChEBI" id="CHEBI:60240"/>
    </ligand>
</feature>
<name>A0AB33Z4U1_9GAMM</name>
<dbReference type="FunFam" id="3.40.50.10380:FF:000003">
    <property type="entry name" value="NADP-dependent malic enzyme"/>
    <property type="match status" value="1"/>
</dbReference>
<evidence type="ECO:0000256" key="7">
    <source>
        <dbReference type="ARBA" id="ARBA00023268"/>
    </source>
</evidence>
<evidence type="ECO:0000256" key="5">
    <source>
        <dbReference type="ARBA" id="ARBA00022723"/>
    </source>
</evidence>
<dbReference type="PROSITE" id="PS00331">
    <property type="entry name" value="MALIC_ENZYMES"/>
    <property type="match status" value="1"/>
</dbReference>
<feature type="binding site" evidence="14">
    <location>
        <begin position="76"/>
        <end position="83"/>
    </location>
    <ligand>
        <name>NADP(+)</name>
        <dbReference type="ChEBI" id="CHEBI:58349"/>
    </ligand>
</feature>
<keyword evidence="6 17" id="KW-0560">Oxidoreductase</keyword>
<dbReference type="Gene3D" id="3.40.50.10380">
    <property type="entry name" value="Malic enzyme, N-terminal domain"/>
    <property type="match status" value="1"/>
</dbReference>
<evidence type="ECO:0000256" key="11">
    <source>
        <dbReference type="ARBA" id="ARBA00051384"/>
    </source>
</evidence>
<evidence type="ECO:0000256" key="12">
    <source>
        <dbReference type="PIRSR" id="PIRSR036684-1"/>
    </source>
</evidence>
<dbReference type="GO" id="GO:0004473">
    <property type="term" value="F:malate dehydrogenase (decarboxylating) (NADP+) activity"/>
    <property type="evidence" value="ECO:0007669"/>
    <property type="project" value="UniProtKB-EC"/>
</dbReference>
<dbReference type="SUPFAM" id="SSF53659">
    <property type="entry name" value="Isocitrate/Isopropylmalate dehydrogenase-like"/>
    <property type="match status" value="1"/>
</dbReference>
<feature type="active site" description="Proton acceptor" evidence="12">
    <location>
        <position position="94"/>
    </location>
</feature>
<dbReference type="InterPro" id="IPR046346">
    <property type="entry name" value="Aminoacid_DH-like_N_sf"/>
</dbReference>
<dbReference type="InterPro" id="IPR042113">
    <property type="entry name" value="P_AcTrfase_dom1"/>
</dbReference>
<dbReference type="InterPro" id="IPR037062">
    <property type="entry name" value="Malic_N_dom_sf"/>
</dbReference>
<dbReference type="GO" id="GO:0016746">
    <property type="term" value="F:acyltransferase activity"/>
    <property type="evidence" value="ECO:0007669"/>
    <property type="project" value="InterPro"/>
</dbReference>
<evidence type="ECO:0000256" key="8">
    <source>
        <dbReference type="ARBA" id="ARBA00038964"/>
    </source>
</evidence>
<keyword evidence="5 13" id="KW-0479">Metal-binding</keyword>
<dbReference type="InterPro" id="IPR015884">
    <property type="entry name" value="Malic_enzyme_CS"/>
</dbReference>
<evidence type="ECO:0000259" key="16">
    <source>
        <dbReference type="SMART" id="SM01274"/>
    </source>
</evidence>
<evidence type="ECO:0000256" key="14">
    <source>
        <dbReference type="PIRSR" id="PIRSR036684-3"/>
    </source>
</evidence>
<dbReference type="PANTHER" id="PTHR43237">
    <property type="entry name" value="NADP-DEPENDENT MALIC ENZYME"/>
    <property type="match status" value="1"/>
</dbReference>
<accession>A0AB33Z4U1</accession>
<feature type="domain" description="Malic enzyme NAD-binding" evidence="15">
    <location>
        <begin position="163"/>
        <end position="399"/>
    </location>
</feature>
<dbReference type="Gene3D" id="3.40.50.10750">
    <property type="entry name" value="Isocitrate/Isopropylmalate dehydrogenase-like"/>
    <property type="match status" value="1"/>
</dbReference>
<dbReference type="Pfam" id="PF03949">
    <property type="entry name" value="Malic_M"/>
    <property type="match status" value="1"/>
</dbReference>
<comment type="similarity">
    <text evidence="4">In the C-terminal section; belongs to the phosphate acetyltransferase and butyryltransferase family.</text>
</comment>
<evidence type="ECO:0000256" key="9">
    <source>
        <dbReference type="ARBA" id="ARBA00040273"/>
    </source>
</evidence>
<comment type="catalytic activity">
    <reaction evidence="11">
        <text>oxaloacetate + H(+) = pyruvate + CO2</text>
        <dbReference type="Rhea" id="RHEA:15641"/>
        <dbReference type="ChEBI" id="CHEBI:15361"/>
        <dbReference type="ChEBI" id="CHEBI:15378"/>
        <dbReference type="ChEBI" id="CHEBI:16452"/>
        <dbReference type="ChEBI" id="CHEBI:16526"/>
        <dbReference type="EC" id="1.1.1.40"/>
    </reaction>
</comment>
<dbReference type="InterPro" id="IPR012301">
    <property type="entry name" value="Malic_N_dom"/>
</dbReference>
<dbReference type="AlphaFoldDB" id="A0AB33Z4U1"/>
<gene>
    <name evidence="17" type="ORF">L196_02345</name>
</gene>
<evidence type="ECO:0000256" key="1">
    <source>
        <dbReference type="ARBA" id="ARBA00001936"/>
    </source>
</evidence>
<evidence type="ECO:0000259" key="15">
    <source>
        <dbReference type="SMART" id="SM00919"/>
    </source>
</evidence>
<evidence type="ECO:0000313" key="18">
    <source>
        <dbReference type="Proteomes" id="UP000015462"/>
    </source>
</evidence>
<dbReference type="Proteomes" id="UP000015462">
    <property type="component" value="Unassembled WGS sequence"/>
</dbReference>
<dbReference type="FunFam" id="3.40.50.720:FF:000095">
    <property type="entry name" value="NADP-dependent malic enzyme"/>
    <property type="match status" value="1"/>
</dbReference>
<evidence type="ECO:0000256" key="6">
    <source>
        <dbReference type="ARBA" id="ARBA00023002"/>
    </source>
</evidence>
<dbReference type="InterPro" id="IPR051674">
    <property type="entry name" value="Malate_Decarboxylase"/>
</dbReference>
<reference evidence="17 18" key="1">
    <citation type="journal article" date="2013" name="Genome Announc.">
        <title>Genome Sequence of the Pyrene- and Fluoranthene-Degrading Bacterium Cycloclasticus sp. Strain PY97M.</title>
        <authorList>
            <person name="Cui Z."/>
            <person name="Xu G."/>
            <person name="Li Q."/>
            <person name="Gao W."/>
            <person name="Zheng L."/>
        </authorList>
    </citation>
    <scope>NUCLEOTIDE SEQUENCE [LARGE SCALE GENOMIC DNA]</scope>
    <source>
        <strain evidence="17 18">PY97M</strain>
    </source>
</reference>
<evidence type="ECO:0000256" key="2">
    <source>
        <dbReference type="ARBA" id="ARBA00001946"/>
    </source>
</evidence>